<organism evidence="2 3">
    <name type="scientific">Idiomarina aquatica</name>
    <dbReference type="NCBI Taxonomy" id="1327752"/>
    <lineage>
        <taxon>Bacteria</taxon>
        <taxon>Pseudomonadati</taxon>
        <taxon>Pseudomonadota</taxon>
        <taxon>Gammaproteobacteria</taxon>
        <taxon>Alteromonadales</taxon>
        <taxon>Idiomarinaceae</taxon>
        <taxon>Idiomarina</taxon>
    </lineage>
</organism>
<reference evidence="3" key="1">
    <citation type="journal article" date="2018" name="Front. Microbiol.">
        <title>Genome-Based Analysis Reveals the Taxonomy and Diversity of the Family Idiomarinaceae.</title>
        <authorList>
            <person name="Liu Y."/>
            <person name="Lai Q."/>
            <person name="Shao Z."/>
        </authorList>
    </citation>
    <scope>NUCLEOTIDE SEQUENCE [LARGE SCALE GENOMIC DNA]</scope>
    <source>
        <strain evidence="3">SN-14</strain>
    </source>
</reference>
<keyword evidence="3" id="KW-1185">Reference proteome</keyword>
<dbReference type="Proteomes" id="UP000286680">
    <property type="component" value="Unassembled WGS sequence"/>
</dbReference>
<sequence>MKSIKAVIVTSALILAGCATIVGDRNQLIPISSTPEKADVTIIDERGNTVFSGRTPTTVTLQKSDGSYFGGKTYSVQIQKAGYSSQTITVTSSPNGWYLAGNFVFGGLLGWLVIDPLTGAMYNLSPENVNGQLAGQNANNDESANGISVVLLEDVPAPLREGLVALH</sequence>
<comment type="caution">
    <text evidence="2">The sequence shown here is derived from an EMBL/GenBank/DDBJ whole genome shotgun (WGS) entry which is preliminary data.</text>
</comment>
<keyword evidence="1" id="KW-0732">Signal</keyword>
<proteinExistence type="predicted"/>
<dbReference type="AlphaFoldDB" id="A0AA94JEA5"/>
<evidence type="ECO:0000256" key="1">
    <source>
        <dbReference type="SAM" id="SignalP"/>
    </source>
</evidence>
<dbReference type="PROSITE" id="PS51257">
    <property type="entry name" value="PROKAR_LIPOPROTEIN"/>
    <property type="match status" value="1"/>
</dbReference>
<name>A0AA94JEA5_9GAMM</name>
<accession>A0AA94JEA5</accession>
<dbReference type="RefSeq" id="WP_105305910.1">
    <property type="nucleotide sequence ID" value="NZ_PIPS01000001.1"/>
</dbReference>
<evidence type="ECO:0008006" key="4">
    <source>
        <dbReference type="Google" id="ProtNLM"/>
    </source>
</evidence>
<evidence type="ECO:0000313" key="2">
    <source>
        <dbReference type="EMBL" id="RUO44940.1"/>
    </source>
</evidence>
<gene>
    <name evidence="2" type="ORF">CWE23_02620</name>
</gene>
<protein>
    <recommendedName>
        <fullName evidence="4">PEGA domain-containing protein</fullName>
    </recommendedName>
</protein>
<evidence type="ECO:0000313" key="3">
    <source>
        <dbReference type="Proteomes" id="UP000286680"/>
    </source>
</evidence>
<feature type="chain" id="PRO_5041711368" description="PEGA domain-containing protein" evidence="1">
    <location>
        <begin position="22"/>
        <end position="167"/>
    </location>
</feature>
<dbReference type="EMBL" id="PIPS01000001">
    <property type="protein sequence ID" value="RUO44940.1"/>
    <property type="molecule type" value="Genomic_DNA"/>
</dbReference>
<feature type="signal peptide" evidence="1">
    <location>
        <begin position="1"/>
        <end position="21"/>
    </location>
</feature>